<reference evidence="2 3" key="1">
    <citation type="submission" date="2018-02" db="EMBL/GenBank/DDBJ databases">
        <title>The draft genome of Sphingobacterium sp. 5JN-11.</title>
        <authorList>
            <person name="Liu L."/>
            <person name="Li L."/>
            <person name="Liang L."/>
            <person name="Zhang X."/>
            <person name="Wang T."/>
        </authorList>
    </citation>
    <scope>NUCLEOTIDE SEQUENCE [LARGE SCALE GENOMIC DNA]</scope>
    <source>
        <strain evidence="2 3">5JN-11</strain>
    </source>
</reference>
<dbReference type="Gene3D" id="2.60.120.10">
    <property type="entry name" value="Jelly Rolls"/>
    <property type="match status" value="1"/>
</dbReference>
<accession>A0A2S9J206</accession>
<proteinExistence type="predicted"/>
<name>A0A2S9J206_9SPHI</name>
<feature type="domain" description="Sugar 3,4-ketoisomerase QdtA cupin" evidence="1">
    <location>
        <begin position="14"/>
        <end position="140"/>
    </location>
</feature>
<dbReference type="InterPro" id="IPR011051">
    <property type="entry name" value="RmlC_Cupin_sf"/>
</dbReference>
<gene>
    <name evidence="2" type="ORF">C5745_13115</name>
</gene>
<organism evidence="2 3">
    <name type="scientific">Sphingobacterium haloxyli</name>
    <dbReference type="NCBI Taxonomy" id="2100533"/>
    <lineage>
        <taxon>Bacteria</taxon>
        <taxon>Pseudomonadati</taxon>
        <taxon>Bacteroidota</taxon>
        <taxon>Sphingobacteriia</taxon>
        <taxon>Sphingobacteriales</taxon>
        <taxon>Sphingobacteriaceae</taxon>
        <taxon>Sphingobacterium</taxon>
    </lineage>
</organism>
<dbReference type="SUPFAM" id="SSF51182">
    <property type="entry name" value="RmlC-like cupins"/>
    <property type="match status" value="1"/>
</dbReference>
<protein>
    <submittedName>
        <fullName evidence="2">Sugar epimerase</fullName>
    </submittedName>
</protein>
<comment type="caution">
    <text evidence="2">The sequence shown here is derived from an EMBL/GenBank/DDBJ whole genome shotgun (WGS) entry which is preliminary data.</text>
</comment>
<dbReference type="InterPro" id="IPR014710">
    <property type="entry name" value="RmlC-like_jellyroll"/>
</dbReference>
<evidence type="ECO:0000259" key="1">
    <source>
        <dbReference type="Pfam" id="PF05523"/>
    </source>
</evidence>
<dbReference type="InterPro" id="IPR008894">
    <property type="entry name" value="QdtA_cupin_dom"/>
</dbReference>
<dbReference type="RefSeq" id="WP_105717466.1">
    <property type="nucleotide sequence ID" value="NZ_PVBQ01000010.1"/>
</dbReference>
<dbReference type="AlphaFoldDB" id="A0A2S9J206"/>
<evidence type="ECO:0000313" key="2">
    <source>
        <dbReference type="EMBL" id="PRD46802.1"/>
    </source>
</evidence>
<dbReference type="Proteomes" id="UP000239711">
    <property type="component" value="Unassembled WGS sequence"/>
</dbReference>
<dbReference type="Pfam" id="PF05523">
    <property type="entry name" value="FdtA"/>
    <property type="match status" value="1"/>
</dbReference>
<sequence>MKENKVKSIIGGIAKDHRGQIRFVNDFDMAQVKRFYIIKNTDTELIRGWRAHRMEQRWFYVLSGTFAVDLIKIDNWENASPDLPVNKLILKADEQQVLHVPIGYGTAFQALEPESELLVFADYGIEHAKNDDYTWPVDYFVKRLSL</sequence>
<dbReference type="OrthoDB" id="826649at2"/>
<keyword evidence="3" id="KW-1185">Reference proteome</keyword>
<dbReference type="EMBL" id="PVBQ01000010">
    <property type="protein sequence ID" value="PRD46802.1"/>
    <property type="molecule type" value="Genomic_DNA"/>
</dbReference>
<evidence type="ECO:0000313" key="3">
    <source>
        <dbReference type="Proteomes" id="UP000239711"/>
    </source>
</evidence>